<proteinExistence type="predicted"/>
<accession>A0A6A4NHI6</accession>
<evidence type="ECO:0000313" key="2">
    <source>
        <dbReference type="EMBL" id="KAE9590235.1"/>
    </source>
</evidence>
<evidence type="ECO:0000256" key="1">
    <source>
        <dbReference type="SAM" id="Phobius"/>
    </source>
</evidence>
<comment type="caution">
    <text evidence="2">The sequence shown here is derived from an EMBL/GenBank/DDBJ whole genome shotgun (WGS) entry which is preliminary data.</text>
</comment>
<dbReference type="Proteomes" id="UP000447434">
    <property type="component" value="Chromosome 21"/>
</dbReference>
<keyword evidence="1" id="KW-0472">Membrane</keyword>
<dbReference type="AlphaFoldDB" id="A0A6A4NHI6"/>
<keyword evidence="3" id="KW-1185">Reference proteome</keyword>
<feature type="transmembrane region" description="Helical" evidence="1">
    <location>
        <begin position="32"/>
        <end position="52"/>
    </location>
</feature>
<keyword evidence="1" id="KW-1133">Transmembrane helix</keyword>
<sequence>MCKHKGPKLHDGSIHMSFVHICLYLINDLNNFHFLSIFIWYIIINNVFGTFLKCGARECNI</sequence>
<reference evidence="3" key="1">
    <citation type="journal article" date="2020" name="Nat. Commun.">
        <title>Genome sequence of the cluster root forming white lupin.</title>
        <authorList>
            <person name="Hufnagel B."/>
            <person name="Marques A."/>
            <person name="Soriano A."/>
            <person name="Marques L."/>
            <person name="Divol F."/>
            <person name="Doumas P."/>
            <person name="Sallet E."/>
            <person name="Mancinotti D."/>
            <person name="Carrere S."/>
            <person name="Marande W."/>
            <person name="Arribat S."/>
            <person name="Keller J."/>
            <person name="Huneau C."/>
            <person name="Blein T."/>
            <person name="Aime D."/>
            <person name="Laguerre M."/>
            <person name="Taylor J."/>
            <person name="Schubert V."/>
            <person name="Nelson M."/>
            <person name="Geu-Flores F."/>
            <person name="Crespi M."/>
            <person name="Gallardo-Guerrero K."/>
            <person name="Delaux P.-M."/>
            <person name="Salse J."/>
            <person name="Berges H."/>
            <person name="Guyot R."/>
            <person name="Gouzy J."/>
            <person name="Peret B."/>
        </authorList>
    </citation>
    <scope>NUCLEOTIDE SEQUENCE [LARGE SCALE GENOMIC DNA]</scope>
    <source>
        <strain evidence="3">cv. Amiga</strain>
    </source>
</reference>
<organism evidence="2 3">
    <name type="scientific">Lupinus albus</name>
    <name type="common">White lupine</name>
    <name type="synonym">Lupinus termis</name>
    <dbReference type="NCBI Taxonomy" id="3870"/>
    <lineage>
        <taxon>Eukaryota</taxon>
        <taxon>Viridiplantae</taxon>
        <taxon>Streptophyta</taxon>
        <taxon>Embryophyta</taxon>
        <taxon>Tracheophyta</taxon>
        <taxon>Spermatophyta</taxon>
        <taxon>Magnoliopsida</taxon>
        <taxon>eudicotyledons</taxon>
        <taxon>Gunneridae</taxon>
        <taxon>Pentapetalae</taxon>
        <taxon>rosids</taxon>
        <taxon>fabids</taxon>
        <taxon>Fabales</taxon>
        <taxon>Fabaceae</taxon>
        <taxon>Papilionoideae</taxon>
        <taxon>50 kb inversion clade</taxon>
        <taxon>genistoids sensu lato</taxon>
        <taxon>core genistoids</taxon>
        <taxon>Genisteae</taxon>
        <taxon>Lupinus</taxon>
    </lineage>
</organism>
<evidence type="ECO:0000313" key="3">
    <source>
        <dbReference type="Proteomes" id="UP000447434"/>
    </source>
</evidence>
<protein>
    <submittedName>
        <fullName evidence="2">Uncharacterized protein</fullName>
    </submittedName>
</protein>
<gene>
    <name evidence="2" type="ORF">Lalb_Chr21g0317481</name>
</gene>
<dbReference type="EMBL" id="WOCE01000021">
    <property type="protein sequence ID" value="KAE9590235.1"/>
    <property type="molecule type" value="Genomic_DNA"/>
</dbReference>
<name>A0A6A4NHI6_LUPAL</name>
<keyword evidence="1" id="KW-0812">Transmembrane</keyword>